<feature type="domain" description="Glycosyltransferase subfamily 4-like N-terminal" evidence="2">
    <location>
        <begin position="422"/>
        <end position="520"/>
    </location>
</feature>
<dbReference type="AlphaFoldDB" id="A0A1H2ZFL6"/>
<dbReference type="OrthoDB" id="139410at2"/>
<dbReference type="Pfam" id="PF00534">
    <property type="entry name" value="Glycos_transf_1"/>
    <property type="match status" value="1"/>
</dbReference>
<dbReference type="Pfam" id="PF14398">
    <property type="entry name" value="ATPgrasp_YheCD"/>
    <property type="match status" value="1"/>
</dbReference>
<keyword evidence="4" id="KW-1185">Reference proteome</keyword>
<dbReference type="SUPFAM" id="SSF56059">
    <property type="entry name" value="Glutathione synthetase ATP-binding domain-like"/>
    <property type="match status" value="1"/>
</dbReference>
<dbReference type="PANTHER" id="PTHR45947:SF3">
    <property type="entry name" value="SULFOQUINOVOSYL TRANSFERASE SQD2"/>
    <property type="match status" value="1"/>
</dbReference>
<organism evidence="3 4">
    <name type="scientific">Marininema mesophilum</name>
    <dbReference type="NCBI Taxonomy" id="1048340"/>
    <lineage>
        <taxon>Bacteria</taxon>
        <taxon>Bacillati</taxon>
        <taxon>Bacillota</taxon>
        <taxon>Bacilli</taxon>
        <taxon>Bacillales</taxon>
        <taxon>Thermoactinomycetaceae</taxon>
        <taxon>Marininema</taxon>
    </lineage>
</organism>
<feature type="domain" description="Glycosyl transferase family 1" evidence="1">
    <location>
        <begin position="535"/>
        <end position="710"/>
    </location>
</feature>
<proteinExistence type="predicted"/>
<dbReference type="EMBL" id="FNNQ01000011">
    <property type="protein sequence ID" value="SDX16283.1"/>
    <property type="molecule type" value="Genomic_DNA"/>
</dbReference>
<evidence type="ECO:0000313" key="4">
    <source>
        <dbReference type="Proteomes" id="UP000198534"/>
    </source>
</evidence>
<evidence type="ECO:0000259" key="2">
    <source>
        <dbReference type="Pfam" id="PF13439"/>
    </source>
</evidence>
<keyword evidence="3" id="KW-0808">Transferase</keyword>
<dbReference type="GO" id="GO:0016757">
    <property type="term" value="F:glycosyltransferase activity"/>
    <property type="evidence" value="ECO:0007669"/>
    <property type="project" value="InterPro"/>
</dbReference>
<dbReference type="InterPro" id="IPR050194">
    <property type="entry name" value="Glycosyltransferase_grp1"/>
</dbReference>
<dbReference type="SUPFAM" id="SSF53756">
    <property type="entry name" value="UDP-Glycosyltransferase/glycogen phosphorylase"/>
    <property type="match status" value="1"/>
</dbReference>
<dbReference type="Gene3D" id="3.40.50.2000">
    <property type="entry name" value="Glycogen Phosphorylase B"/>
    <property type="match status" value="2"/>
</dbReference>
<dbReference type="Pfam" id="PF13439">
    <property type="entry name" value="Glyco_transf_4"/>
    <property type="match status" value="1"/>
</dbReference>
<accession>A0A1H2ZFL6</accession>
<sequence>MAYEVGVLISRPFFKDCLRGRFLFESFDLYKTHAYRAGIEPVFFRLSDISFQDRTVWGVVGKGESYERRRVPLPGLIHNRVKPMFGDLDRWSRLRDLPGVTLFNEDNRLDKWVVHRMLREDPVVSEHLPETARASVSAMNELFLRHRSLYLKPSNKSLGMGIRRLERRGEKVNVILAERRKQFLLERTSLMNKLDRWTSGGSYLLQQGLRLITYNNKPVDIRVSVQRGADGEWVVSGMVAKVGPAGGVTTNVALGGKAHLLDPILKTLGKDLEKTREEISRVTIRAAEVLAKSNPGLADLGLDVGIDDLGRVWIIEVNGRDFRITFRQAKDWTAWSNTFARPMQYAAFLLGDKQTKGVRVAWLTPGTLSLTGKVSGSVETAVRETATRIGEEMQVYLFGKGMNSIENVQPIEIDDRSGKEYRNKIITHLRHIQPDVIHVENRPKAVADVRRACPQAKILLYAHSENFFQPAGVKDKELEKTLRLCDRILTNSNYLKMKLAQRFPKVESLMEVLPLGVDTKLFPARNTPEALEIRNRARKRMGIKKDEKVLLFLGRLLPQKGLHYLIKSLSTIQEKHPEVRLLIVGGSQYGKNIETPYVRLLHDISHEGLPITWVPFVPHNKVPTFYAVADLLVMPSMGEESFGLVNLEGMASGLPVVSVQTGGIPEVVDDGVTGVLIPGKKPVKEIAEVCNALLDDPERMEELGCRGRERVEKQFTWEQTVERTKELYTQLNIR</sequence>
<dbReference type="InterPro" id="IPR001296">
    <property type="entry name" value="Glyco_trans_1"/>
</dbReference>
<dbReference type="Proteomes" id="UP000198534">
    <property type="component" value="Unassembled WGS sequence"/>
</dbReference>
<reference evidence="3 4" key="1">
    <citation type="submission" date="2016-10" db="EMBL/GenBank/DDBJ databases">
        <authorList>
            <person name="de Groot N.N."/>
        </authorList>
    </citation>
    <scope>NUCLEOTIDE SEQUENCE [LARGE SCALE GENOMIC DNA]</scope>
    <source>
        <strain evidence="3 4">DSM 45610</strain>
    </source>
</reference>
<protein>
    <submittedName>
        <fullName evidence="3">Glycosyltransferase Family 4</fullName>
    </submittedName>
</protein>
<evidence type="ECO:0000313" key="3">
    <source>
        <dbReference type="EMBL" id="SDX16283.1"/>
    </source>
</evidence>
<dbReference type="STRING" id="1048340.SAMN05444487_11149"/>
<name>A0A1H2ZFL6_9BACL</name>
<gene>
    <name evidence="3" type="ORF">SAMN05444487_11149</name>
</gene>
<dbReference type="RefSeq" id="WP_091740801.1">
    <property type="nucleotide sequence ID" value="NZ_FNNQ01000011.1"/>
</dbReference>
<dbReference type="InterPro" id="IPR026838">
    <property type="entry name" value="YheC/D"/>
</dbReference>
<dbReference type="InterPro" id="IPR028098">
    <property type="entry name" value="Glyco_trans_4-like_N"/>
</dbReference>
<evidence type="ECO:0000259" key="1">
    <source>
        <dbReference type="Pfam" id="PF00534"/>
    </source>
</evidence>
<dbReference type="PANTHER" id="PTHR45947">
    <property type="entry name" value="SULFOQUINOVOSYL TRANSFERASE SQD2"/>
    <property type="match status" value="1"/>
</dbReference>
<dbReference type="Gene3D" id="3.30.470.20">
    <property type="entry name" value="ATP-grasp fold, B domain"/>
    <property type="match status" value="1"/>
</dbReference>
<dbReference type="CDD" id="cd03801">
    <property type="entry name" value="GT4_PimA-like"/>
    <property type="match status" value="1"/>
</dbReference>